<comment type="caution">
    <text evidence="2">The sequence shown here is derived from an EMBL/GenBank/DDBJ whole genome shotgun (WGS) entry which is preliminary data.</text>
</comment>
<proteinExistence type="predicted"/>
<name>A0A916U2Z1_9ACTN</name>
<dbReference type="Proteomes" id="UP000641514">
    <property type="component" value="Unassembled WGS sequence"/>
</dbReference>
<keyword evidence="1" id="KW-1133">Transmembrane helix</keyword>
<dbReference type="AlphaFoldDB" id="A0A916U2Z1"/>
<dbReference type="EMBL" id="BMJH01000001">
    <property type="protein sequence ID" value="GGC58109.1"/>
    <property type="molecule type" value="Genomic_DNA"/>
</dbReference>
<feature type="transmembrane region" description="Helical" evidence="1">
    <location>
        <begin position="61"/>
        <end position="82"/>
    </location>
</feature>
<feature type="transmembrane region" description="Helical" evidence="1">
    <location>
        <begin position="29"/>
        <end position="49"/>
    </location>
</feature>
<reference evidence="2" key="1">
    <citation type="journal article" date="2014" name="Int. J. Syst. Evol. Microbiol.">
        <title>Complete genome sequence of Corynebacterium casei LMG S-19264T (=DSM 44701T), isolated from a smear-ripened cheese.</title>
        <authorList>
            <consortium name="US DOE Joint Genome Institute (JGI-PGF)"/>
            <person name="Walter F."/>
            <person name="Albersmeier A."/>
            <person name="Kalinowski J."/>
            <person name="Ruckert C."/>
        </authorList>
    </citation>
    <scope>NUCLEOTIDE SEQUENCE</scope>
    <source>
        <strain evidence="2">CGMCC 1.15478</strain>
    </source>
</reference>
<keyword evidence="1" id="KW-0472">Membrane</keyword>
<evidence type="ECO:0000256" key="1">
    <source>
        <dbReference type="SAM" id="Phobius"/>
    </source>
</evidence>
<sequence>MFAVLVLALGALVTATIMSFTSLTGATYWRVSALILWTGVGSLIARAVLGDRSGPVGLTQDYAFLAPMGILLLVVGIVAVFAKVATNAMDAMDRYRRPPTRMRR</sequence>
<keyword evidence="3" id="KW-1185">Reference proteome</keyword>
<reference evidence="2" key="2">
    <citation type="submission" date="2020-09" db="EMBL/GenBank/DDBJ databases">
        <authorList>
            <person name="Sun Q."/>
            <person name="Zhou Y."/>
        </authorList>
    </citation>
    <scope>NUCLEOTIDE SEQUENCE</scope>
    <source>
        <strain evidence="2">CGMCC 1.15478</strain>
    </source>
</reference>
<keyword evidence="1" id="KW-0812">Transmembrane</keyword>
<gene>
    <name evidence="2" type="ORF">GCM10011410_08220</name>
</gene>
<evidence type="ECO:0000313" key="3">
    <source>
        <dbReference type="Proteomes" id="UP000641514"/>
    </source>
</evidence>
<dbReference type="RefSeq" id="WP_188670907.1">
    <property type="nucleotide sequence ID" value="NZ_BMJH01000001.1"/>
</dbReference>
<evidence type="ECO:0000313" key="2">
    <source>
        <dbReference type="EMBL" id="GGC58109.1"/>
    </source>
</evidence>
<organism evidence="2 3">
    <name type="scientific">Hoyosella rhizosphaerae</name>
    <dbReference type="NCBI Taxonomy" id="1755582"/>
    <lineage>
        <taxon>Bacteria</taxon>
        <taxon>Bacillati</taxon>
        <taxon>Actinomycetota</taxon>
        <taxon>Actinomycetes</taxon>
        <taxon>Mycobacteriales</taxon>
        <taxon>Hoyosellaceae</taxon>
        <taxon>Hoyosella</taxon>
    </lineage>
</organism>
<protein>
    <submittedName>
        <fullName evidence="2">Uncharacterized protein</fullName>
    </submittedName>
</protein>
<accession>A0A916U2Z1</accession>